<evidence type="ECO:0000313" key="2">
    <source>
        <dbReference type="Proteomes" id="UP000537989"/>
    </source>
</evidence>
<protein>
    <submittedName>
        <fullName evidence="1">Uncharacterized protein</fullName>
    </submittedName>
</protein>
<dbReference type="Proteomes" id="UP000537989">
    <property type="component" value="Unassembled WGS sequence"/>
</dbReference>
<dbReference type="EMBL" id="JAAMOD010000363">
    <property type="protein sequence ID" value="KAF5230157.1"/>
    <property type="molecule type" value="Genomic_DNA"/>
</dbReference>
<name>A0AAN6BWI2_FUSAU</name>
<dbReference type="AlphaFoldDB" id="A0AAN6BWI2"/>
<accession>A0AAN6BWI2</accession>
<sequence length="332" mass="36459">MAPSEFSMRLQRGITGGFAPPTPDLIITIDASNNDLSISIAKREDGSPDLAPSASNTVAIADHEAVIDELHGILKEVPTEQPPGSEDIYGLDTSIAWQSDDLEWWNGGPQGCGGGESFVKAQDTDKKKFKRAVEIIKAIAVGRTFLDVTRTLTAHLHLLIRSSRPYEVALFPPRILHVNPPRRTLLCFVNSTQVEANADTGAEMNLASPKFAARSGSSIKPTDQQHQFVQLADGSIASISGCFCARFNPSEKPSTETLRPRAHMKTFHILDGLTSDILLSRHLIFEIYAFVEQANAFSEMKHPDLHADLNLIAWLNRWRSKSGSRPIQHTSS</sequence>
<organism evidence="1 2">
    <name type="scientific">Fusarium austroamericanum</name>
    <dbReference type="NCBI Taxonomy" id="282268"/>
    <lineage>
        <taxon>Eukaryota</taxon>
        <taxon>Fungi</taxon>
        <taxon>Dikarya</taxon>
        <taxon>Ascomycota</taxon>
        <taxon>Pezizomycotina</taxon>
        <taxon>Sordariomycetes</taxon>
        <taxon>Hypocreomycetidae</taxon>
        <taxon>Hypocreales</taxon>
        <taxon>Nectriaceae</taxon>
        <taxon>Fusarium</taxon>
    </lineage>
</organism>
<reference evidence="1 2" key="1">
    <citation type="submission" date="2020-02" db="EMBL/GenBank/DDBJ databases">
        <title>Identification and distribution of gene clusters putatively required for synthesis of sphingolipid metabolism inhibitors in phylogenetically diverse species of the filamentous fungus Fusarium.</title>
        <authorList>
            <person name="Kim H.-S."/>
            <person name="Busman M."/>
            <person name="Brown D.W."/>
            <person name="Divon H."/>
            <person name="Uhlig S."/>
            <person name="Proctor R.H."/>
        </authorList>
    </citation>
    <scope>NUCLEOTIDE SEQUENCE [LARGE SCALE GENOMIC DNA]</scope>
    <source>
        <strain evidence="1 2">NRRL 2903</strain>
    </source>
</reference>
<evidence type="ECO:0000313" key="1">
    <source>
        <dbReference type="EMBL" id="KAF5230157.1"/>
    </source>
</evidence>
<proteinExistence type="predicted"/>
<gene>
    <name evidence="1" type="ORF">FAUST_9950</name>
</gene>
<dbReference type="CDD" id="cd00303">
    <property type="entry name" value="retropepsin_like"/>
    <property type="match status" value="1"/>
</dbReference>
<comment type="caution">
    <text evidence="1">The sequence shown here is derived from an EMBL/GenBank/DDBJ whole genome shotgun (WGS) entry which is preliminary data.</text>
</comment>
<keyword evidence="2" id="KW-1185">Reference proteome</keyword>